<dbReference type="AlphaFoldDB" id="A0A4D6YEY7"/>
<dbReference type="InterPro" id="IPR051447">
    <property type="entry name" value="Lipoprotein-release_system"/>
</dbReference>
<dbReference type="Pfam" id="PF02687">
    <property type="entry name" value="FtsX"/>
    <property type="match status" value="1"/>
</dbReference>
<evidence type="ECO:0000313" key="10">
    <source>
        <dbReference type="Proteomes" id="UP000298673"/>
    </source>
</evidence>
<feature type="transmembrane region" description="Helical" evidence="7">
    <location>
        <begin position="365"/>
        <end position="391"/>
    </location>
</feature>
<protein>
    <submittedName>
        <fullName evidence="9">FtsX-like permease family protein</fullName>
    </submittedName>
</protein>
<accession>A0A4D6YEY7</accession>
<comment type="similarity">
    <text evidence="2">Belongs to the ABC-4 integral membrane protein family. LolC/E subfamily.</text>
</comment>
<dbReference type="GO" id="GO:0098797">
    <property type="term" value="C:plasma membrane protein complex"/>
    <property type="evidence" value="ECO:0007669"/>
    <property type="project" value="TreeGrafter"/>
</dbReference>
<evidence type="ECO:0000256" key="2">
    <source>
        <dbReference type="ARBA" id="ARBA00005236"/>
    </source>
</evidence>
<dbReference type="GO" id="GO:0044874">
    <property type="term" value="P:lipoprotein localization to outer membrane"/>
    <property type="evidence" value="ECO:0007669"/>
    <property type="project" value="TreeGrafter"/>
</dbReference>
<dbReference type="RefSeq" id="WP_158343541.1">
    <property type="nucleotide sequence ID" value="NZ_CP034861.1"/>
</dbReference>
<reference evidence="9 10" key="1">
    <citation type="submission" date="2018-12" db="EMBL/GenBank/DDBJ databases">
        <authorList>
            <person name="Chong R.A."/>
        </authorList>
    </citation>
    <scope>NUCLEOTIDE SEQUENCE [LARGE SCALE GENOMIC DNA]</scope>
    <source>
        <strain evidence="9 10">Mst</strain>
    </source>
</reference>
<evidence type="ECO:0000313" key="9">
    <source>
        <dbReference type="EMBL" id="QCI24368.1"/>
    </source>
</evidence>
<evidence type="ECO:0000256" key="7">
    <source>
        <dbReference type="SAM" id="Phobius"/>
    </source>
</evidence>
<dbReference type="OrthoDB" id="9808461at2"/>
<evidence type="ECO:0000256" key="6">
    <source>
        <dbReference type="ARBA" id="ARBA00023136"/>
    </source>
</evidence>
<comment type="subcellular location">
    <subcellularLocation>
        <location evidence="1">Cell membrane</location>
        <topology evidence="1">Multi-pass membrane protein</topology>
    </subcellularLocation>
</comment>
<dbReference type="EMBL" id="CP034861">
    <property type="protein sequence ID" value="QCI24368.1"/>
    <property type="molecule type" value="Genomic_DNA"/>
</dbReference>
<feature type="transmembrane region" description="Helical" evidence="7">
    <location>
        <begin position="24"/>
        <end position="47"/>
    </location>
</feature>
<proteinExistence type="inferred from homology"/>
<organism evidence="9 10">
    <name type="scientific">Buchnera aphidicola</name>
    <name type="common">Muscaphis stroyani</name>
    <dbReference type="NCBI Taxonomy" id="1241869"/>
    <lineage>
        <taxon>Bacteria</taxon>
        <taxon>Pseudomonadati</taxon>
        <taxon>Pseudomonadota</taxon>
        <taxon>Gammaproteobacteria</taxon>
        <taxon>Enterobacterales</taxon>
        <taxon>Erwiniaceae</taxon>
        <taxon>Buchnera</taxon>
    </lineage>
</organism>
<dbReference type="InterPro" id="IPR003838">
    <property type="entry name" value="ABC3_permease_C"/>
</dbReference>
<gene>
    <name evidence="9" type="ORF">D9V75_01430</name>
</gene>
<keyword evidence="4 7" id="KW-0812">Transmembrane</keyword>
<evidence type="ECO:0000256" key="3">
    <source>
        <dbReference type="ARBA" id="ARBA00022475"/>
    </source>
</evidence>
<keyword evidence="6 7" id="KW-0472">Membrane</keyword>
<reference evidence="9 10" key="2">
    <citation type="submission" date="2019-05" db="EMBL/GenBank/DDBJ databases">
        <title>Genome evolution of the obligate endosymbiont Buchnera aphidicola.</title>
        <authorList>
            <person name="Moran N.A."/>
        </authorList>
    </citation>
    <scope>NUCLEOTIDE SEQUENCE [LARGE SCALE GENOMIC DNA]</scope>
    <source>
        <strain evidence="9 10">Mst</strain>
    </source>
</reference>
<dbReference type="Proteomes" id="UP000298673">
    <property type="component" value="Chromosome"/>
</dbReference>
<keyword evidence="5 7" id="KW-1133">Transmembrane helix</keyword>
<feature type="transmembrane region" description="Helical" evidence="7">
    <location>
        <begin position="269"/>
        <end position="290"/>
    </location>
</feature>
<evidence type="ECO:0000256" key="1">
    <source>
        <dbReference type="ARBA" id="ARBA00004651"/>
    </source>
</evidence>
<feature type="domain" description="ABC3 transporter permease C-terminal" evidence="8">
    <location>
        <begin position="272"/>
        <end position="405"/>
    </location>
</feature>
<evidence type="ECO:0000256" key="4">
    <source>
        <dbReference type="ARBA" id="ARBA00022692"/>
    </source>
</evidence>
<keyword evidence="3" id="KW-1003">Cell membrane</keyword>
<sequence length="412" mass="47670">MNFLSCFIAKRLHVIKNKHSEISFIYILSNIGMSISVFALIMSFSALNGFQELINEKILSNLPHGIVKLTSKPTFQWSKKIKKLKSLNGIKHVEPYILINGLLENKNKIKIVQIKSFSSIKYLKKYFFNKKKINNFLKSNIFNINSILLSSDLAEYFSIKEGETINLFFLNHTKNFDLFSLENICFKVQSIFDSSGVINSNIGFVYIKNFQKLFHKHDITEIEFQISNPFEANKIILNAVKQINTRALIYTWMNSYKNIYHDINMIKKIVYISVFLIVIISCFSISSFSLMSISKKTREIAILRSIGANNLLIRLIFLYHGLRLIIIGNLIGISTSTVIILNFVKIKDFLVINLNYKIFLDNSYFINFFLLKINYIDVIQTFALTLIIGILTNLYPLYSASNINPIEILKEY</sequence>
<evidence type="ECO:0000256" key="5">
    <source>
        <dbReference type="ARBA" id="ARBA00022989"/>
    </source>
</evidence>
<evidence type="ECO:0000259" key="8">
    <source>
        <dbReference type="Pfam" id="PF02687"/>
    </source>
</evidence>
<dbReference type="PANTHER" id="PTHR30489:SF0">
    <property type="entry name" value="LIPOPROTEIN-RELEASING SYSTEM TRANSMEMBRANE PROTEIN LOLE"/>
    <property type="match status" value="1"/>
</dbReference>
<name>A0A4D6YEY7_9GAMM</name>
<dbReference type="PANTHER" id="PTHR30489">
    <property type="entry name" value="LIPOPROTEIN-RELEASING SYSTEM TRANSMEMBRANE PROTEIN LOLE"/>
    <property type="match status" value="1"/>
</dbReference>